<organism evidence="1 2">
    <name type="scientific">Effrenium voratum</name>
    <dbReference type="NCBI Taxonomy" id="2562239"/>
    <lineage>
        <taxon>Eukaryota</taxon>
        <taxon>Sar</taxon>
        <taxon>Alveolata</taxon>
        <taxon>Dinophyceae</taxon>
        <taxon>Suessiales</taxon>
        <taxon>Symbiodiniaceae</taxon>
        <taxon>Effrenium</taxon>
    </lineage>
</organism>
<evidence type="ECO:0000313" key="1">
    <source>
        <dbReference type="EMBL" id="CAJ1376086.1"/>
    </source>
</evidence>
<keyword evidence="2" id="KW-1185">Reference proteome</keyword>
<dbReference type="AlphaFoldDB" id="A0AA36HVY6"/>
<evidence type="ECO:0000313" key="2">
    <source>
        <dbReference type="Proteomes" id="UP001178507"/>
    </source>
</evidence>
<proteinExistence type="predicted"/>
<protein>
    <submittedName>
        <fullName evidence="1">Uncharacterized protein</fullName>
    </submittedName>
</protein>
<gene>
    <name evidence="1" type="ORF">EVOR1521_LOCUS5232</name>
</gene>
<accession>A0AA36HVY6</accession>
<comment type="caution">
    <text evidence="1">The sequence shown here is derived from an EMBL/GenBank/DDBJ whole genome shotgun (WGS) entry which is preliminary data.</text>
</comment>
<dbReference type="EMBL" id="CAUJNA010000360">
    <property type="protein sequence ID" value="CAJ1376086.1"/>
    <property type="molecule type" value="Genomic_DNA"/>
</dbReference>
<sequence length="110" mass="11683">MASEARLWRAVLQSERASTAACSGGWTPGTVRAVDGVASSVQASSRWTRLLGLLPSLSAVVNVEYTQSAFALQMSSDGDHWTEAYSADSIALQHAMHQHIAGGFAVCNLF</sequence>
<dbReference type="Proteomes" id="UP001178507">
    <property type="component" value="Unassembled WGS sequence"/>
</dbReference>
<name>A0AA36HVY6_9DINO</name>
<reference evidence="1" key="1">
    <citation type="submission" date="2023-08" db="EMBL/GenBank/DDBJ databases">
        <authorList>
            <person name="Chen Y."/>
            <person name="Shah S."/>
            <person name="Dougan E. K."/>
            <person name="Thang M."/>
            <person name="Chan C."/>
        </authorList>
    </citation>
    <scope>NUCLEOTIDE SEQUENCE</scope>
</reference>